<dbReference type="PANTHER" id="PTHR46455:SF5">
    <property type="entry name" value="SET AND MYND DOMAIN CONTAINING, ARTHROPOD-SPECIFIC, MEMBER 4, ISOFORM A"/>
    <property type="match status" value="1"/>
</dbReference>
<dbReference type="PANTHER" id="PTHR46455">
    <property type="entry name" value="SET AND MYND DOMAIN CONTAINING, ARTHROPOD-SPECIFIC, MEMBER 4, ISOFORM A"/>
    <property type="match status" value="1"/>
</dbReference>
<dbReference type="AlphaFoldDB" id="A0A553N7G3"/>
<evidence type="ECO:0000259" key="2">
    <source>
        <dbReference type="PROSITE" id="PS50280"/>
    </source>
</evidence>
<gene>
    <name evidence="3" type="ORF">TCAL_04193</name>
</gene>
<dbReference type="Pfam" id="PF00856">
    <property type="entry name" value="SET"/>
    <property type="match status" value="1"/>
</dbReference>
<dbReference type="Gene3D" id="1.10.220.160">
    <property type="match status" value="1"/>
</dbReference>
<dbReference type="PROSITE" id="PS50280">
    <property type="entry name" value="SET"/>
    <property type="match status" value="1"/>
</dbReference>
<proteinExistence type="predicted"/>
<name>A0A553N7G3_TIGCA</name>
<evidence type="ECO:0000313" key="4">
    <source>
        <dbReference type="Proteomes" id="UP000318571"/>
    </source>
</evidence>
<protein>
    <recommendedName>
        <fullName evidence="2">SET domain-containing protein</fullName>
    </recommendedName>
</protein>
<reference evidence="3 4" key="1">
    <citation type="journal article" date="2018" name="Nat. Ecol. Evol.">
        <title>Genomic signatures of mitonuclear coevolution across populations of Tigriopus californicus.</title>
        <authorList>
            <person name="Barreto F.S."/>
            <person name="Watson E.T."/>
            <person name="Lima T.G."/>
            <person name="Willett C.S."/>
            <person name="Edmands S."/>
            <person name="Li W."/>
            <person name="Burton R.S."/>
        </authorList>
    </citation>
    <scope>NUCLEOTIDE SEQUENCE [LARGE SCALE GENOMIC DNA]</scope>
    <source>
        <strain evidence="3 4">San Diego</strain>
    </source>
</reference>
<dbReference type="Proteomes" id="UP000318571">
    <property type="component" value="Chromosome 8"/>
</dbReference>
<dbReference type="Gene3D" id="2.170.270.10">
    <property type="entry name" value="SET domain"/>
    <property type="match status" value="1"/>
</dbReference>
<dbReference type="GO" id="GO:0008276">
    <property type="term" value="F:protein methyltransferase activity"/>
    <property type="evidence" value="ECO:0007669"/>
    <property type="project" value="UniProtKB-ARBA"/>
</dbReference>
<comment type="caution">
    <text evidence="3">The sequence shown here is derived from an EMBL/GenBank/DDBJ whole genome shotgun (WGS) entry which is preliminary data.</text>
</comment>
<evidence type="ECO:0000256" key="1">
    <source>
        <dbReference type="SAM" id="Coils"/>
    </source>
</evidence>
<sequence>MGQEQASIPAQELRAFFHECDTYRTGQVHAQDLVRTIQGYAQTSQIDKWALEDLSLGLDPQRDNAFIDCATFIAITQAWALKVRQDQVMMENWRTVNCNCQIDQDQENDPAHQSSFGLLNQSDFAGSSESDGPLALCSSKIDPNMTELSGEIQVLKRALQKLSDEKTSLQRQYSTSDDLCSQLQTENQTLKARLEATLASLDVASKYQLEYEELKSLSMAKEERCSDLRGLLESNHDKIRDLLQENHRLQTELGGAQDALTLARKNTNDAVGVTEKLKHEAEVLRETNQEKTQELDKLRNLLLACERKVMKAMEETEIKTAEIESLRASLSKMDDELRRATLEGVSAKIAESPEVDADSVFEGGVTDDGLWYHINRRSIGPKFFSTPFEKRLVSMPRESIGDEIKEMGVGGKSPFCEKPSDDEDTQETRALTHITVERGSTPVCQDPWQYLLPIAILVLGTLVIVILFGKVKLDHLDYYPILWPNDLTPCELCSTVSSCSTHFELHRSKGSKTCLPFRVQTSAIVGRFLIASRDIKEGDLVIFDEALVLAPEDGSVCYVCLTNLQDKETPTVCSECSVPLCGESCQTGANHVDECVYLSRLSLTPDQAKRQFLCSCIGVLRILLAKKKSLVASEIVANLMGHEETRREDRLQAELLRGIECLIRDKCGLDWVTSDELAHAYGVLQTNAIGYRDANAYAFYPTISLMSHSCYPNLDRLTQFGDKFGFRAQRHILSGEELTIRYTRTLEHRLALRSTLKTKWHFDCSCQRCQDPTDLGSYISSPLCKTCHKPLVPKVPLDLHSSWNCLEQDCPDVSEEYIIKLDKIARDIIAQVDTRDSKQLKLALATLNKAFHHNYHQTVKLKFDFIMNGSRSQSLEDLQLVDELSHDVISVLDHVDKGNTRLLQNIKCNMARTKVKLLSELRAQGKITQKECLVQTKLAIALSK</sequence>
<dbReference type="GO" id="GO:0008170">
    <property type="term" value="F:N-methyltransferase activity"/>
    <property type="evidence" value="ECO:0007669"/>
    <property type="project" value="UniProtKB-ARBA"/>
</dbReference>
<dbReference type="GO" id="GO:0008757">
    <property type="term" value="F:S-adenosylmethionine-dependent methyltransferase activity"/>
    <property type="evidence" value="ECO:0007669"/>
    <property type="project" value="UniProtKB-ARBA"/>
</dbReference>
<dbReference type="EMBL" id="VCGU01000459">
    <property type="protein sequence ID" value="TRY61350.1"/>
    <property type="molecule type" value="Genomic_DNA"/>
</dbReference>
<evidence type="ECO:0000313" key="3">
    <source>
        <dbReference type="EMBL" id="TRY61350.1"/>
    </source>
</evidence>
<feature type="domain" description="SET" evidence="2">
    <location>
        <begin position="515"/>
        <end position="743"/>
    </location>
</feature>
<dbReference type="SUPFAM" id="SSF82199">
    <property type="entry name" value="SET domain"/>
    <property type="match status" value="1"/>
</dbReference>
<feature type="coiled-coil region" evidence="1">
    <location>
        <begin position="145"/>
        <end position="200"/>
    </location>
</feature>
<dbReference type="Gene3D" id="6.10.140.2220">
    <property type="match status" value="1"/>
</dbReference>
<dbReference type="InterPro" id="IPR053010">
    <property type="entry name" value="SET_SmydA-8"/>
</dbReference>
<dbReference type="CDD" id="cd20071">
    <property type="entry name" value="SET_SMYD"/>
    <property type="match status" value="1"/>
</dbReference>
<keyword evidence="4" id="KW-1185">Reference proteome</keyword>
<keyword evidence="1" id="KW-0175">Coiled coil</keyword>
<feature type="coiled-coil region" evidence="1">
    <location>
        <begin position="232"/>
        <end position="343"/>
    </location>
</feature>
<dbReference type="InterPro" id="IPR001214">
    <property type="entry name" value="SET_dom"/>
</dbReference>
<accession>A0A553N7G3</accession>
<dbReference type="InterPro" id="IPR046341">
    <property type="entry name" value="SET_dom_sf"/>
</dbReference>
<organism evidence="3 4">
    <name type="scientific">Tigriopus californicus</name>
    <name type="common">Marine copepod</name>
    <dbReference type="NCBI Taxonomy" id="6832"/>
    <lineage>
        <taxon>Eukaryota</taxon>
        <taxon>Metazoa</taxon>
        <taxon>Ecdysozoa</taxon>
        <taxon>Arthropoda</taxon>
        <taxon>Crustacea</taxon>
        <taxon>Multicrustacea</taxon>
        <taxon>Hexanauplia</taxon>
        <taxon>Copepoda</taxon>
        <taxon>Harpacticoida</taxon>
        <taxon>Harpacticidae</taxon>
        <taxon>Tigriopus</taxon>
    </lineage>
</organism>
<dbReference type="STRING" id="6832.A0A553N7G3"/>